<dbReference type="InterPro" id="IPR051678">
    <property type="entry name" value="AGP_Transferase"/>
</dbReference>
<reference evidence="3 4" key="1">
    <citation type="submission" date="2018-03" db="EMBL/GenBank/DDBJ databases">
        <title>Draft genome of Deinococcus sp. OD32.</title>
        <authorList>
            <person name="Wang X.-P."/>
            <person name="Du Z.-J."/>
        </authorList>
    </citation>
    <scope>NUCLEOTIDE SEQUENCE [LARGE SCALE GENOMIC DNA]</scope>
    <source>
        <strain evidence="3 4">OD32</strain>
    </source>
</reference>
<dbReference type="InterPro" id="IPR002575">
    <property type="entry name" value="Aminoglycoside_PTrfase"/>
</dbReference>
<gene>
    <name evidence="3" type="ORF">C8263_08540</name>
</gene>
<evidence type="ECO:0000313" key="3">
    <source>
        <dbReference type="EMBL" id="PTA68114.1"/>
    </source>
</evidence>
<evidence type="ECO:0000313" key="4">
    <source>
        <dbReference type="Proteomes" id="UP000240317"/>
    </source>
</evidence>
<accession>A0A2T3W8J8</accession>
<dbReference type="InterPro" id="IPR011009">
    <property type="entry name" value="Kinase-like_dom_sf"/>
</dbReference>
<dbReference type="GO" id="GO:0016740">
    <property type="term" value="F:transferase activity"/>
    <property type="evidence" value="ECO:0007669"/>
    <property type="project" value="UniProtKB-KW"/>
</dbReference>
<dbReference type="Gene3D" id="3.30.200.20">
    <property type="entry name" value="Phosphorylase Kinase, domain 1"/>
    <property type="match status" value="1"/>
</dbReference>
<dbReference type="SUPFAM" id="SSF56112">
    <property type="entry name" value="Protein kinase-like (PK-like)"/>
    <property type="match status" value="1"/>
</dbReference>
<dbReference type="PANTHER" id="PTHR21310">
    <property type="entry name" value="AMINOGLYCOSIDE PHOSPHOTRANSFERASE-RELATED-RELATED"/>
    <property type="match status" value="1"/>
</dbReference>
<dbReference type="Proteomes" id="UP000240317">
    <property type="component" value="Unassembled WGS sequence"/>
</dbReference>
<proteinExistence type="predicted"/>
<keyword evidence="4" id="KW-1185">Reference proteome</keyword>
<dbReference type="AlphaFoldDB" id="A0A2T3W8J8"/>
<feature type="domain" description="Aminoglycoside phosphotransferase" evidence="2">
    <location>
        <begin position="63"/>
        <end position="279"/>
    </location>
</feature>
<organism evidence="3 4">
    <name type="scientific">Deinococcus arcticus</name>
    <dbReference type="NCBI Taxonomy" id="2136176"/>
    <lineage>
        <taxon>Bacteria</taxon>
        <taxon>Thermotogati</taxon>
        <taxon>Deinococcota</taxon>
        <taxon>Deinococci</taxon>
        <taxon>Deinococcales</taxon>
        <taxon>Deinococcaceae</taxon>
        <taxon>Deinococcus</taxon>
    </lineage>
</organism>
<protein>
    <submittedName>
        <fullName evidence="3">Aminoglycoside phosphotransferase</fullName>
    </submittedName>
</protein>
<dbReference type="PANTHER" id="PTHR21310:SF15">
    <property type="entry name" value="AMINOGLYCOSIDE PHOSPHOTRANSFERASE DOMAIN-CONTAINING PROTEIN"/>
    <property type="match status" value="1"/>
</dbReference>
<dbReference type="Pfam" id="PF01636">
    <property type="entry name" value="APH"/>
    <property type="match status" value="1"/>
</dbReference>
<sequence length="336" mass="34601">MGGPGRLAPGPPPERGGAAGPGWAGAGVRGAGVAVRRTLPALSPAQLATLLPPAWAGQPVTWLGEGTDHRVYALGEEHVLRCPRWAGGGEALHQEAALLAALAPLLPLPVPEVLDWVEVGPLCPEGGAVARRLPGLPALGRALPQPVEVGRVLGRLLTALHHVPAAAVTLATDHDPGGQDWQDAALADLSMAEAAGLLPEAARWRAVVQAPPPLAVPLVPLHGDFAAEHVLLDAAGLPCGVLDWADAALGDPARDWAGLLHWAQPGLLAAALAVAPQSPALVRRAAWYATCRALGDVAFGLTHHKPAYIQAGQRALRWLAGRSARETGTPTFLPPL</sequence>
<name>A0A2T3W8J8_9DEIO</name>
<feature type="region of interest" description="Disordered" evidence="1">
    <location>
        <begin position="1"/>
        <end position="23"/>
    </location>
</feature>
<comment type="caution">
    <text evidence="3">The sequence shown here is derived from an EMBL/GenBank/DDBJ whole genome shotgun (WGS) entry which is preliminary data.</text>
</comment>
<keyword evidence="3" id="KW-0808">Transferase</keyword>
<dbReference type="EMBL" id="PYSV01000007">
    <property type="protein sequence ID" value="PTA68114.1"/>
    <property type="molecule type" value="Genomic_DNA"/>
</dbReference>
<dbReference type="Gene3D" id="3.90.1200.10">
    <property type="match status" value="1"/>
</dbReference>
<evidence type="ECO:0000256" key="1">
    <source>
        <dbReference type="SAM" id="MobiDB-lite"/>
    </source>
</evidence>
<evidence type="ECO:0000259" key="2">
    <source>
        <dbReference type="Pfam" id="PF01636"/>
    </source>
</evidence>